<accession>A0A919UH84</accession>
<feature type="domain" description="Nitroreductase" evidence="4">
    <location>
        <begin position="5"/>
        <end position="32"/>
    </location>
</feature>
<keyword evidence="2" id="KW-0288">FMN</keyword>
<keyword evidence="3" id="KW-0560">Oxidoreductase</keyword>
<dbReference type="Gene3D" id="3.40.109.10">
    <property type="entry name" value="NADH Oxidase"/>
    <property type="match status" value="2"/>
</dbReference>
<gene>
    <name evidence="5" type="ORF">Aph01nite_00640</name>
</gene>
<dbReference type="AlphaFoldDB" id="A0A919UH84"/>
<feature type="domain" description="Nitroreductase" evidence="4">
    <location>
        <begin position="117"/>
        <end position="307"/>
    </location>
</feature>
<keyword evidence="6" id="KW-1185">Reference proteome</keyword>
<proteinExistence type="predicted"/>
<keyword evidence="1" id="KW-0285">Flavoprotein</keyword>
<dbReference type="GO" id="GO:0016491">
    <property type="term" value="F:oxidoreductase activity"/>
    <property type="evidence" value="ECO:0007669"/>
    <property type="project" value="UniProtKB-KW"/>
</dbReference>
<dbReference type="InterPro" id="IPR029479">
    <property type="entry name" value="Nitroreductase"/>
</dbReference>
<dbReference type="PANTHER" id="PTHR23026">
    <property type="entry name" value="NADPH NITROREDUCTASE"/>
    <property type="match status" value="1"/>
</dbReference>
<evidence type="ECO:0000256" key="2">
    <source>
        <dbReference type="ARBA" id="ARBA00022643"/>
    </source>
</evidence>
<sequence>MGRCTRDDLEAVVEAAAWAPSVHNSQPWSFALDEDEIILRADTDRRLRAADPEGRELLLSCGAALFNVRTAIRATGCEPLVRMLPDPDRPALVARVRIGPAGAVEEETKMLREEIPRRRTHRAGFIPRPVPPRLLDLLVKEAEREGARLTPVRSVGAVRVLAALTSAAQDVQAQDRSFSLEMIRWGRPPGSRHRDGVPADAYPQQARRTYPHFAQRDYARGQGWGDRGDQPMATQTGVVALLTTGGDTRADWIQAGQALQAVLLHASAYGVCAAFHTQLLEFRHLRDFVREELCSPEFPQMVMRLGYPVRHTRGVRRTLPDVLEQA</sequence>
<organism evidence="5 6">
    <name type="scientific">Acrocarpospora phusangensis</name>
    <dbReference type="NCBI Taxonomy" id="1070424"/>
    <lineage>
        <taxon>Bacteria</taxon>
        <taxon>Bacillati</taxon>
        <taxon>Actinomycetota</taxon>
        <taxon>Actinomycetes</taxon>
        <taxon>Streptosporangiales</taxon>
        <taxon>Streptosporangiaceae</taxon>
        <taxon>Acrocarpospora</taxon>
    </lineage>
</organism>
<evidence type="ECO:0000256" key="1">
    <source>
        <dbReference type="ARBA" id="ARBA00022630"/>
    </source>
</evidence>
<protein>
    <submittedName>
        <fullName evidence="5">NAD(P)H nitroreductase</fullName>
    </submittedName>
</protein>
<comment type="caution">
    <text evidence="5">The sequence shown here is derived from an EMBL/GenBank/DDBJ whole genome shotgun (WGS) entry which is preliminary data.</text>
</comment>
<dbReference type="Pfam" id="PF00881">
    <property type="entry name" value="Nitroreductase"/>
    <property type="match status" value="2"/>
</dbReference>
<evidence type="ECO:0000313" key="6">
    <source>
        <dbReference type="Proteomes" id="UP000640052"/>
    </source>
</evidence>
<dbReference type="EMBL" id="BOOA01000001">
    <property type="protein sequence ID" value="GIH21754.1"/>
    <property type="molecule type" value="Genomic_DNA"/>
</dbReference>
<dbReference type="PANTHER" id="PTHR23026:SF90">
    <property type="entry name" value="IODOTYROSINE DEIODINASE 1"/>
    <property type="match status" value="1"/>
</dbReference>
<evidence type="ECO:0000256" key="3">
    <source>
        <dbReference type="ARBA" id="ARBA00023002"/>
    </source>
</evidence>
<dbReference type="Proteomes" id="UP000640052">
    <property type="component" value="Unassembled WGS sequence"/>
</dbReference>
<dbReference type="SUPFAM" id="SSF55469">
    <property type="entry name" value="FMN-dependent nitroreductase-like"/>
    <property type="match status" value="2"/>
</dbReference>
<dbReference type="InterPro" id="IPR050627">
    <property type="entry name" value="Nitroreductase/BluB"/>
</dbReference>
<name>A0A919UH84_9ACTN</name>
<dbReference type="NCBIfam" id="NF047509">
    <property type="entry name" value="Rv3131_FMN_oxido"/>
    <property type="match status" value="1"/>
</dbReference>
<dbReference type="InterPro" id="IPR000415">
    <property type="entry name" value="Nitroreductase-like"/>
</dbReference>
<reference evidence="5" key="1">
    <citation type="submission" date="2021-01" db="EMBL/GenBank/DDBJ databases">
        <title>Whole genome shotgun sequence of Acrocarpospora phusangensis NBRC 108782.</title>
        <authorList>
            <person name="Komaki H."/>
            <person name="Tamura T."/>
        </authorList>
    </citation>
    <scope>NUCLEOTIDE SEQUENCE</scope>
    <source>
        <strain evidence="5">NBRC 108782</strain>
    </source>
</reference>
<evidence type="ECO:0000313" key="5">
    <source>
        <dbReference type="EMBL" id="GIH21754.1"/>
    </source>
</evidence>
<evidence type="ECO:0000259" key="4">
    <source>
        <dbReference type="Pfam" id="PF00881"/>
    </source>
</evidence>
<dbReference type="RefSeq" id="WP_239161287.1">
    <property type="nucleotide sequence ID" value="NZ_BOOA01000001.1"/>
</dbReference>